<gene>
    <name evidence="1" type="ORF">AVDCRST_MAG96-973</name>
</gene>
<dbReference type="EMBL" id="CADCVN010000366">
    <property type="protein sequence ID" value="CAA9480262.1"/>
    <property type="molecule type" value="Genomic_DNA"/>
</dbReference>
<protein>
    <submittedName>
        <fullName evidence="1">Uncharacterized protein</fullName>
    </submittedName>
</protein>
<evidence type="ECO:0000313" key="1">
    <source>
        <dbReference type="EMBL" id="CAA9480262.1"/>
    </source>
</evidence>
<accession>A0A6J4RRJ7</accession>
<organism evidence="1">
    <name type="scientific">uncultured Segetibacter sp</name>
    <dbReference type="NCBI Taxonomy" id="481133"/>
    <lineage>
        <taxon>Bacteria</taxon>
        <taxon>Pseudomonadati</taxon>
        <taxon>Bacteroidota</taxon>
        <taxon>Chitinophagia</taxon>
        <taxon>Chitinophagales</taxon>
        <taxon>Chitinophagaceae</taxon>
        <taxon>Segetibacter</taxon>
        <taxon>environmental samples</taxon>
    </lineage>
</organism>
<proteinExistence type="predicted"/>
<sequence>MITHVFGKKNNEWKISAGQLTLINQVVSPHNSSDKH</sequence>
<reference evidence="1" key="1">
    <citation type="submission" date="2020-02" db="EMBL/GenBank/DDBJ databases">
        <authorList>
            <person name="Meier V. D."/>
        </authorList>
    </citation>
    <scope>NUCLEOTIDE SEQUENCE</scope>
    <source>
        <strain evidence="1">AVDCRST_MAG96</strain>
    </source>
</reference>
<name>A0A6J4RRJ7_9BACT</name>
<dbReference type="AlphaFoldDB" id="A0A6J4RRJ7"/>